<name>A0A4R5C9Y9_9FLAO</name>
<protein>
    <submittedName>
        <fullName evidence="2">Alpha/beta hydrolase</fullName>
    </submittedName>
</protein>
<dbReference type="Pfam" id="PF12697">
    <property type="entry name" value="Abhydrolase_6"/>
    <property type="match status" value="1"/>
</dbReference>
<evidence type="ECO:0000259" key="1">
    <source>
        <dbReference type="Pfam" id="PF12697"/>
    </source>
</evidence>
<dbReference type="Proteomes" id="UP000295479">
    <property type="component" value="Unassembled WGS sequence"/>
</dbReference>
<dbReference type="GO" id="GO:0016787">
    <property type="term" value="F:hydrolase activity"/>
    <property type="evidence" value="ECO:0007669"/>
    <property type="project" value="UniProtKB-KW"/>
</dbReference>
<reference evidence="2 3" key="1">
    <citation type="submission" date="2019-03" db="EMBL/GenBank/DDBJ databases">
        <title>Flavobacterium AR-3-4 sp. nov. isolated from arctic soil.</title>
        <authorList>
            <person name="Chaudhary D.K."/>
        </authorList>
    </citation>
    <scope>NUCLEOTIDE SEQUENCE [LARGE SCALE GENOMIC DNA]</scope>
    <source>
        <strain evidence="2 3">AR-3-4</strain>
    </source>
</reference>
<proteinExistence type="predicted"/>
<evidence type="ECO:0000313" key="3">
    <source>
        <dbReference type="Proteomes" id="UP000295479"/>
    </source>
</evidence>
<sequence length="289" mass="32191">MPKKSSNQSQSLKTSKIILLCFKFFSLISPKLTTHLAAKLFRMPIKHNIPKREIEMDYKSAQKLIQIPSINKEVVIYEYGNSKKKILLTHGWSGRGTQLFKIADELINAGYSTISFDAPAHGKSPGKTTILSEFVETILEIEKQFGPFEAAIGHSLGGMSLLNAVKKGLILKNLVIIGSGDIVQDILDSFVKKLGLSPNASTQLRLHFENKYGEDINNFSAYKSAMEVTIPVLVIHDKNDKEVPITAAINIQKHLINGEIFITEELGHQKILGNPIVIEKIVQFIQNKN</sequence>
<dbReference type="Gene3D" id="3.40.50.1820">
    <property type="entry name" value="alpha/beta hydrolase"/>
    <property type="match status" value="1"/>
</dbReference>
<dbReference type="RefSeq" id="WP_132009577.1">
    <property type="nucleotide sequence ID" value="NZ_SMFK01000021.1"/>
</dbReference>
<dbReference type="AlphaFoldDB" id="A0A4R5C9Y9"/>
<keyword evidence="3" id="KW-1185">Reference proteome</keyword>
<dbReference type="InterPro" id="IPR000073">
    <property type="entry name" value="AB_hydrolase_1"/>
</dbReference>
<comment type="caution">
    <text evidence="2">The sequence shown here is derived from an EMBL/GenBank/DDBJ whole genome shotgun (WGS) entry which is preliminary data.</text>
</comment>
<gene>
    <name evidence="2" type="ORF">E0F76_18080</name>
</gene>
<organism evidence="2 3">
    <name type="scientific">Flavobacterium cellulosilyticum</name>
    <dbReference type="NCBI Taxonomy" id="2541731"/>
    <lineage>
        <taxon>Bacteria</taxon>
        <taxon>Pseudomonadati</taxon>
        <taxon>Bacteroidota</taxon>
        <taxon>Flavobacteriia</taxon>
        <taxon>Flavobacteriales</taxon>
        <taxon>Flavobacteriaceae</taxon>
        <taxon>Flavobacterium</taxon>
    </lineage>
</organism>
<keyword evidence="2" id="KW-0378">Hydrolase</keyword>
<evidence type="ECO:0000313" key="2">
    <source>
        <dbReference type="EMBL" id="TDD93894.1"/>
    </source>
</evidence>
<dbReference type="InterPro" id="IPR029058">
    <property type="entry name" value="AB_hydrolase_fold"/>
</dbReference>
<dbReference type="OrthoDB" id="9785847at2"/>
<accession>A0A4R5C9Y9</accession>
<feature type="domain" description="AB hydrolase-1" evidence="1">
    <location>
        <begin position="86"/>
        <end position="178"/>
    </location>
</feature>
<dbReference type="EMBL" id="SMFK01000021">
    <property type="protein sequence ID" value="TDD93894.1"/>
    <property type="molecule type" value="Genomic_DNA"/>
</dbReference>
<dbReference type="SUPFAM" id="SSF53474">
    <property type="entry name" value="alpha/beta-Hydrolases"/>
    <property type="match status" value="1"/>
</dbReference>